<dbReference type="Pfam" id="PF05309">
    <property type="entry name" value="TraE"/>
    <property type="match status" value="1"/>
</dbReference>
<protein>
    <submittedName>
        <fullName evidence="2">Conjugal transfer pilus assembly protein TraE</fullName>
    </submittedName>
</protein>
<feature type="transmembrane region" description="Helical" evidence="1">
    <location>
        <begin position="20"/>
        <end position="42"/>
    </location>
</feature>
<dbReference type="AlphaFoldDB" id="A0A1T4KL36"/>
<keyword evidence="1" id="KW-1133">Transmembrane helix</keyword>
<keyword evidence="3" id="KW-1185">Reference proteome</keyword>
<sequence>MNLDIFLQKSSNIFAENRLLKFVVVALGIAVVINTAGLFTALNSQRVILVPPTINSKISVSGDKASDEYLKEFTRYILSLALTYNPVNVRSQFSELLAVYDPAEFQASRKELYELADKIENTKASSAFYIHSIINDAEKRRLVVTGTKKTYMVDQKAEDVLKVYLIEYRFENGKFILVRLYEKPALGENKGA</sequence>
<organism evidence="2 3">
    <name type="scientific">Trichlorobacter thiogenes</name>
    <dbReference type="NCBI Taxonomy" id="115783"/>
    <lineage>
        <taxon>Bacteria</taxon>
        <taxon>Pseudomonadati</taxon>
        <taxon>Thermodesulfobacteriota</taxon>
        <taxon>Desulfuromonadia</taxon>
        <taxon>Geobacterales</taxon>
        <taxon>Geobacteraceae</taxon>
        <taxon>Trichlorobacter</taxon>
    </lineage>
</organism>
<proteinExistence type="predicted"/>
<dbReference type="OrthoDB" id="5417723at2"/>
<dbReference type="STRING" id="115783.SAMN02745119_00608"/>
<dbReference type="EMBL" id="FUWR01000001">
    <property type="protein sequence ID" value="SJZ43119.1"/>
    <property type="molecule type" value="Genomic_DNA"/>
</dbReference>
<gene>
    <name evidence="2" type="ORF">SAMN02745119_00608</name>
</gene>
<dbReference type="Proteomes" id="UP000190102">
    <property type="component" value="Unassembled WGS sequence"/>
</dbReference>
<name>A0A1T4KL36_9BACT</name>
<reference evidence="3" key="1">
    <citation type="submission" date="2017-02" db="EMBL/GenBank/DDBJ databases">
        <authorList>
            <person name="Varghese N."/>
            <person name="Submissions S."/>
        </authorList>
    </citation>
    <scope>NUCLEOTIDE SEQUENCE [LARGE SCALE GENOMIC DNA]</scope>
    <source>
        <strain evidence="3">ATCC BAA-34</strain>
    </source>
</reference>
<accession>A0A1T4KL36</accession>
<dbReference type="RefSeq" id="WP_078788889.1">
    <property type="nucleotide sequence ID" value="NZ_FUWR01000001.1"/>
</dbReference>
<evidence type="ECO:0000313" key="2">
    <source>
        <dbReference type="EMBL" id="SJZ43119.1"/>
    </source>
</evidence>
<keyword evidence="1" id="KW-0472">Membrane</keyword>
<evidence type="ECO:0000256" key="1">
    <source>
        <dbReference type="SAM" id="Phobius"/>
    </source>
</evidence>
<dbReference type="InterPro" id="IPR007973">
    <property type="entry name" value="Pilus_assembly_TraE"/>
</dbReference>
<keyword evidence="1" id="KW-0812">Transmembrane</keyword>
<evidence type="ECO:0000313" key="3">
    <source>
        <dbReference type="Proteomes" id="UP000190102"/>
    </source>
</evidence>